<keyword evidence="4" id="KW-0472">Membrane</keyword>
<dbReference type="Pfam" id="PF08238">
    <property type="entry name" value="Sel1"/>
    <property type="match status" value="3"/>
</dbReference>
<dbReference type="InterPro" id="IPR050767">
    <property type="entry name" value="Sel1_AlgK"/>
</dbReference>
<comment type="subcellular location">
    <subcellularLocation>
        <location evidence="5">Cell inner membrane</location>
        <topology evidence="5">Single-pass membrane protein</topology>
        <orientation evidence="5">Periplasmic side</orientation>
    </subcellularLocation>
    <subcellularLocation>
        <location evidence="1">Membrane</location>
        <topology evidence="1">Single-pass membrane protein</topology>
    </subcellularLocation>
</comment>
<keyword evidence="5" id="KW-0653">Protein transport</keyword>
<comment type="function">
    <text evidence="5">Interacts with outer membrane receptor proteins that carry out high-affinity binding and energy dependent uptake into the periplasmic space of specific substrates. It could act to transduce energy from the cytoplasmic membrane to specific energy-requiring processes in the outer membrane, resulting in the release into the periplasm of ligands bound by these outer membrane proteins.</text>
</comment>
<dbReference type="InterPro" id="IPR011990">
    <property type="entry name" value="TPR-like_helical_dom_sf"/>
</dbReference>
<dbReference type="PANTHER" id="PTHR11102">
    <property type="entry name" value="SEL-1-LIKE PROTEIN"/>
    <property type="match status" value="1"/>
</dbReference>
<dbReference type="PROSITE" id="PS52015">
    <property type="entry name" value="TONB_CTD"/>
    <property type="match status" value="1"/>
</dbReference>
<evidence type="ECO:0000256" key="3">
    <source>
        <dbReference type="ARBA" id="ARBA00022989"/>
    </source>
</evidence>
<feature type="domain" description="TonB C-terminal" evidence="6">
    <location>
        <begin position="114"/>
        <end position="211"/>
    </location>
</feature>
<dbReference type="Pfam" id="PF03544">
    <property type="entry name" value="TonB_C"/>
    <property type="match status" value="1"/>
</dbReference>
<accession>A0ABP3HCI8</accession>
<evidence type="ECO:0000256" key="5">
    <source>
        <dbReference type="RuleBase" id="RU362123"/>
    </source>
</evidence>
<dbReference type="Gene3D" id="3.30.2420.10">
    <property type="entry name" value="TonB"/>
    <property type="match status" value="1"/>
</dbReference>
<keyword evidence="2" id="KW-0812">Transmembrane</keyword>
<keyword evidence="5" id="KW-0735">Signal-anchor</keyword>
<dbReference type="PRINTS" id="PR01374">
    <property type="entry name" value="TONBPROTEIN"/>
</dbReference>
<evidence type="ECO:0000313" key="8">
    <source>
        <dbReference type="Proteomes" id="UP001501757"/>
    </source>
</evidence>
<keyword evidence="8" id="KW-1185">Reference proteome</keyword>
<dbReference type="InterPro" id="IPR006260">
    <property type="entry name" value="TonB/TolA_C"/>
</dbReference>
<dbReference type="Gene3D" id="1.25.40.10">
    <property type="entry name" value="Tetratricopeptide repeat domain"/>
    <property type="match status" value="2"/>
</dbReference>
<dbReference type="NCBIfam" id="TIGR01352">
    <property type="entry name" value="tonB_Cterm"/>
    <property type="match status" value="1"/>
</dbReference>
<dbReference type="Proteomes" id="UP001501757">
    <property type="component" value="Unassembled WGS sequence"/>
</dbReference>
<comment type="similarity">
    <text evidence="5">Belongs to the TonB family.</text>
</comment>
<evidence type="ECO:0000259" key="6">
    <source>
        <dbReference type="PROSITE" id="PS52015"/>
    </source>
</evidence>
<keyword evidence="3" id="KW-1133">Transmembrane helix</keyword>
<evidence type="ECO:0000256" key="1">
    <source>
        <dbReference type="ARBA" id="ARBA00004167"/>
    </source>
</evidence>
<dbReference type="SMART" id="SM00671">
    <property type="entry name" value="SEL1"/>
    <property type="match status" value="3"/>
</dbReference>
<dbReference type="InterPro" id="IPR003538">
    <property type="entry name" value="TonB"/>
</dbReference>
<evidence type="ECO:0000256" key="2">
    <source>
        <dbReference type="ARBA" id="ARBA00022692"/>
    </source>
</evidence>
<name>A0ABP3HCI8_9ALTE</name>
<evidence type="ECO:0000313" key="7">
    <source>
        <dbReference type="EMBL" id="GAA0367672.1"/>
    </source>
</evidence>
<reference evidence="8" key="1">
    <citation type="journal article" date="2019" name="Int. J. Syst. Evol. Microbiol.">
        <title>The Global Catalogue of Microorganisms (GCM) 10K type strain sequencing project: providing services to taxonomists for standard genome sequencing and annotation.</title>
        <authorList>
            <consortium name="The Broad Institute Genomics Platform"/>
            <consortium name="The Broad Institute Genome Sequencing Center for Infectious Disease"/>
            <person name="Wu L."/>
            <person name="Ma J."/>
        </authorList>
    </citation>
    <scope>NUCLEOTIDE SEQUENCE [LARGE SCALE GENOMIC DNA]</scope>
    <source>
        <strain evidence="8">JCM 13378</strain>
    </source>
</reference>
<sequence>MTATIAYQQQHFEQARQEFLQLARLGNVDALYNLGVMNLHGQGQDKDHARAFAWFSIAADFGLSEAASAASLVYQQVDDKDPLSALKQSLEQDFGYQHYQRTLQPHFVSSVSQEEDLAPQRSHFLEPVYPPEAYKKGLEGWVWLEFDIDPSGAVKDLEIIDAYPPQEFERAIYNAVSRWRYQPLLKGQEVQTYHSRSLLYHFSTHKGRRYRESFSRQSNAYQQRISELIERAEQGDALVQYYISNWLMTEQSNAAMLLRRHYQQENAQGEVLLGAAKNGYALAQYRLGSSLLRGQLAQSDRQKGLNWVLQAAQSGLAVAQYRLAREILDSSDIQQDKEKAANWLSQAAKQGHFRAIRDLAELHLQQQNWQAVTALVAQGLQQDDDHPQLLFIQARLLAGQNEFQAARKKASQAIDEAQSRGWYQQDIQAWLVQQSKNQLSD</sequence>
<dbReference type="SUPFAM" id="SSF81901">
    <property type="entry name" value="HCP-like"/>
    <property type="match status" value="2"/>
</dbReference>
<dbReference type="EMBL" id="BAAAEI010000021">
    <property type="protein sequence ID" value="GAA0367672.1"/>
    <property type="molecule type" value="Genomic_DNA"/>
</dbReference>
<organism evidence="7 8">
    <name type="scientific">Bowmanella denitrificans</name>
    <dbReference type="NCBI Taxonomy" id="366582"/>
    <lineage>
        <taxon>Bacteria</taxon>
        <taxon>Pseudomonadati</taxon>
        <taxon>Pseudomonadota</taxon>
        <taxon>Gammaproteobacteria</taxon>
        <taxon>Alteromonadales</taxon>
        <taxon>Alteromonadaceae</taxon>
        <taxon>Bowmanella</taxon>
    </lineage>
</organism>
<keyword evidence="5" id="KW-0813">Transport</keyword>
<dbReference type="InterPro" id="IPR006597">
    <property type="entry name" value="Sel1-like"/>
</dbReference>
<dbReference type="PANTHER" id="PTHR11102:SF160">
    <property type="entry name" value="ERAD-ASSOCIATED E3 UBIQUITIN-PROTEIN LIGASE COMPONENT HRD3"/>
    <property type="match status" value="1"/>
</dbReference>
<evidence type="ECO:0000256" key="4">
    <source>
        <dbReference type="ARBA" id="ARBA00023136"/>
    </source>
</evidence>
<protein>
    <recommendedName>
        <fullName evidence="5">Protein TonB</fullName>
    </recommendedName>
</protein>
<gene>
    <name evidence="7" type="ORF">GCM10009092_34990</name>
</gene>
<keyword evidence="5" id="KW-1003">Cell membrane</keyword>
<dbReference type="SUPFAM" id="SSF74653">
    <property type="entry name" value="TolA/TonB C-terminal domain"/>
    <property type="match status" value="1"/>
</dbReference>
<dbReference type="InterPro" id="IPR037682">
    <property type="entry name" value="TonB_C"/>
</dbReference>
<comment type="caution">
    <text evidence="7">The sequence shown here is derived from an EMBL/GenBank/DDBJ whole genome shotgun (WGS) entry which is preliminary data.</text>
</comment>
<keyword evidence="5" id="KW-0997">Cell inner membrane</keyword>
<proteinExistence type="inferred from homology"/>